<dbReference type="PANTHER" id="PTHR23517">
    <property type="entry name" value="RESISTANCE PROTEIN MDTM, PUTATIVE-RELATED-RELATED"/>
    <property type="match status" value="1"/>
</dbReference>
<feature type="transmembrane region" description="Helical" evidence="8">
    <location>
        <begin position="207"/>
        <end position="224"/>
    </location>
</feature>
<evidence type="ECO:0000256" key="5">
    <source>
        <dbReference type="ARBA" id="ARBA00022989"/>
    </source>
</evidence>
<comment type="subcellular location">
    <subcellularLocation>
        <location evidence="1">Cell membrane</location>
        <topology evidence="1">Multi-pass membrane protein</topology>
    </subcellularLocation>
</comment>
<evidence type="ECO:0000256" key="7">
    <source>
        <dbReference type="SAM" id="MobiDB-lite"/>
    </source>
</evidence>
<dbReference type="EMBL" id="JACIGK010000015">
    <property type="protein sequence ID" value="MBB4266644.1"/>
    <property type="molecule type" value="Genomic_DNA"/>
</dbReference>
<evidence type="ECO:0000313" key="10">
    <source>
        <dbReference type="EMBL" id="MBB4266644.1"/>
    </source>
</evidence>
<feature type="compositionally biased region" description="Low complexity" evidence="7">
    <location>
        <begin position="403"/>
        <end position="413"/>
    </location>
</feature>
<evidence type="ECO:0000256" key="1">
    <source>
        <dbReference type="ARBA" id="ARBA00004651"/>
    </source>
</evidence>
<evidence type="ECO:0000313" key="11">
    <source>
        <dbReference type="Proteomes" id="UP000554286"/>
    </source>
</evidence>
<feature type="transmembrane region" description="Helical" evidence="8">
    <location>
        <begin position="368"/>
        <end position="387"/>
    </location>
</feature>
<feature type="region of interest" description="Disordered" evidence="7">
    <location>
        <begin position="393"/>
        <end position="413"/>
    </location>
</feature>
<feature type="transmembrane region" description="Helical" evidence="8">
    <location>
        <begin position="281"/>
        <end position="300"/>
    </location>
</feature>
<keyword evidence="6 8" id="KW-0472">Membrane</keyword>
<evidence type="ECO:0000256" key="8">
    <source>
        <dbReference type="SAM" id="Phobius"/>
    </source>
</evidence>
<keyword evidence="5 8" id="KW-1133">Transmembrane helix</keyword>
<dbReference type="InterPro" id="IPR020846">
    <property type="entry name" value="MFS_dom"/>
</dbReference>
<dbReference type="InterPro" id="IPR036259">
    <property type="entry name" value="MFS_trans_sf"/>
</dbReference>
<dbReference type="Pfam" id="PF07690">
    <property type="entry name" value="MFS_1"/>
    <property type="match status" value="1"/>
</dbReference>
<dbReference type="InterPro" id="IPR050171">
    <property type="entry name" value="MFS_Transporters"/>
</dbReference>
<dbReference type="AlphaFoldDB" id="A0A7W6WA60"/>
<dbReference type="PROSITE" id="PS50850">
    <property type="entry name" value="MFS"/>
    <property type="match status" value="1"/>
</dbReference>
<dbReference type="Gene3D" id="1.20.1250.20">
    <property type="entry name" value="MFS general substrate transporter like domains"/>
    <property type="match status" value="2"/>
</dbReference>
<feature type="transmembrane region" description="Helical" evidence="8">
    <location>
        <begin position="340"/>
        <end position="362"/>
    </location>
</feature>
<dbReference type="InterPro" id="IPR011701">
    <property type="entry name" value="MFS"/>
</dbReference>
<feature type="transmembrane region" description="Helical" evidence="8">
    <location>
        <begin position="244"/>
        <end position="269"/>
    </location>
</feature>
<organism evidence="10 11">
    <name type="scientific">Roseospira visakhapatnamensis</name>
    <dbReference type="NCBI Taxonomy" id="390880"/>
    <lineage>
        <taxon>Bacteria</taxon>
        <taxon>Pseudomonadati</taxon>
        <taxon>Pseudomonadota</taxon>
        <taxon>Alphaproteobacteria</taxon>
        <taxon>Rhodospirillales</taxon>
        <taxon>Rhodospirillaceae</taxon>
        <taxon>Roseospira</taxon>
    </lineage>
</organism>
<dbReference type="SUPFAM" id="SSF103473">
    <property type="entry name" value="MFS general substrate transporter"/>
    <property type="match status" value="1"/>
</dbReference>
<evidence type="ECO:0000259" key="9">
    <source>
        <dbReference type="PROSITE" id="PS50850"/>
    </source>
</evidence>
<protein>
    <submittedName>
        <fullName evidence="10">MFS family permease</fullName>
    </submittedName>
</protein>
<evidence type="ECO:0000256" key="2">
    <source>
        <dbReference type="ARBA" id="ARBA00022448"/>
    </source>
</evidence>
<keyword evidence="2" id="KW-0813">Transport</keyword>
<evidence type="ECO:0000256" key="3">
    <source>
        <dbReference type="ARBA" id="ARBA00022475"/>
    </source>
</evidence>
<sequence length="413" mass="42607">MTPVQARTALGFSCAGHAVSHIYEPIFYVVALVLPAQFGVSYEGALALILAGKLMFGIAAPVTGWLGDRWSATGMMAVYFLGVGGSAVWAGLAGGPVEMAVALTVLGVFGSIYHPVGIAWLVRTAVNRGQALGFNGAFGALGPAVGGVSAGVLIDLFGWRSAFLIPGGLTVMIGLAFVWMLARGVIIETKTDARADPAPDRRDTVRVYGIVALTMLAGGLIYQATQASMPKLFDDRLGAAWGDLFGGGASGIGVAVMLVYGIAAVFQILTGYLADRLSLKSVYVGMYVLQAPVLALAAVATGLPLLLVAVLMVSFNIGALPAENSLLARYTPSRWRSTAYGLKFVLAFGFSGLALPLVGLVRATTGDFAVLFLLLSALAALVVVVGLRLPGERPREAAPPAPDAVKAPVAAAE</sequence>
<keyword evidence="11" id="KW-1185">Reference proteome</keyword>
<feature type="transmembrane region" description="Helical" evidence="8">
    <location>
        <begin position="99"/>
        <end position="122"/>
    </location>
</feature>
<evidence type="ECO:0000256" key="4">
    <source>
        <dbReference type="ARBA" id="ARBA00022692"/>
    </source>
</evidence>
<name>A0A7W6WA60_9PROT</name>
<feature type="transmembrane region" description="Helical" evidence="8">
    <location>
        <begin position="163"/>
        <end position="186"/>
    </location>
</feature>
<feature type="domain" description="Major facilitator superfamily (MFS) profile" evidence="9">
    <location>
        <begin position="4"/>
        <end position="394"/>
    </location>
</feature>
<dbReference type="Proteomes" id="UP000554286">
    <property type="component" value="Unassembled WGS sequence"/>
</dbReference>
<gene>
    <name evidence="10" type="ORF">GGD89_002276</name>
</gene>
<dbReference type="PANTHER" id="PTHR23517:SF2">
    <property type="entry name" value="MULTIDRUG RESISTANCE PROTEIN MDTH"/>
    <property type="match status" value="1"/>
</dbReference>
<keyword evidence="3" id="KW-1003">Cell membrane</keyword>
<reference evidence="10 11" key="1">
    <citation type="submission" date="2020-08" db="EMBL/GenBank/DDBJ databases">
        <title>Genome sequencing of Purple Non-Sulfur Bacteria from various extreme environments.</title>
        <authorList>
            <person name="Mayer M."/>
        </authorList>
    </citation>
    <scope>NUCLEOTIDE SEQUENCE [LARGE SCALE GENOMIC DNA]</scope>
    <source>
        <strain evidence="10 11">JA131</strain>
    </source>
</reference>
<dbReference type="GO" id="GO:0022857">
    <property type="term" value="F:transmembrane transporter activity"/>
    <property type="evidence" value="ECO:0007669"/>
    <property type="project" value="InterPro"/>
</dbReference>
<proteinExistence type="predicted"/>
<feature type="transmembrane region" description="Helical" evidence="8">
    <location>
        <begin position="306"/>
        <end position="328"/>
    </location>
</feature>
<accession>A0A7W6WA60</accession>
<feature type="transmembrane region" description="Helical" evidence="8">
    <location>
        <begin position="134"/>
        <end position="157"/>
    </location>
</feature>
<dbReference type="GO" id="GO:0005886">
    <property type="term" value="C:plasma membrane"/>
    <property type="evidence" value="ECO:0007669"/>
    <property type="project" value="UniProtKB-SubCell"/>
</dbReference>
<dbReference type="RefSeq" id="WP_184045277.1">
    <property type="nucleotide sequence ID" value="NZ_JACIGK010000015.1"/>
</dbReference>
<keyword evidence="4 8" id="KW-0812">Transmembrane</keyword>
<comment type="caution">
    <text evidence="10">The sequence shown here is derived from an EMBL/GenBank/DDBJ whole genome shotgun (WGS) entry which is preliminary data.</text>
</comment>
<evidence type="ECO:0000256" key="6">
    <source>
        <dbReference type="ARBA" id="ARBA00023136"/>
    </source>
</evidence>
<feature type="transmembrane region" description="Helical" evidence="8">
    <location>
        <begin position="72"/>
        <end position="93"/>
    </location>
</feature>